<dbReference type="AlphaFoldDB" id="A0A699NXN3"/>
<comment type="caution">
    <text evidence="1">The sequence shown here is derived from an EMBL/GenBank/DDBJ whole genome shotgun (WGS) entry which is preliminary data.</text>
</comment>
<feature type="non-terminal residue" evidence="1">
    <location>
        <position position="82"/>
    </location>
</feature>
<proteinExistence type="predicted"/>
<sequence>MVPAAVLTQSMPVSITAARPVCAVVPKIMVTRPRHAHSINTKSKSPIIRHITRSPKTSNSPPKVTAAQALVVSAAKGKRGKW</sequence>
<reference evidence="1" key="1">
    <citation type="journal article" date="2019" name="Sci. Rep.">
        <title>Draft genome of Tanacetum cinerariifolium, the natural source of mosquito coil.</title>
        <authorList>
            <person name="Yamashiro T."/>
            <person name="Shiraishi A."/>
            <person name="Satake H."/>
            <person name="Nakayama K."/>
        </authorList>
    </citation>
    <scope>NUCLEOTIDE SEQUENCE</scope>
</reference>
<organism evidence="1">
    <name type="scientific">Tanacetum cinerariifolium</name>
    <name type="common">Dalmatian daisy</name>
    <name type="synonym">Chrysanthemum cinerariifolium</name>
    <dbReference type="NCBI Taxonomy" id="118510"/>
    <lineage>
        <taxon>Eukaryota</taxon>
        <taxon>Viridiplantae</taxon>
        <taxon>Streptophyta</taxon>
        <taxon>Embryophyta</taxon>
        <taxon>Tracheophyta</taxon>
        <taxon>Spermatophyta</taxon>
        <taxon>Magnoliopsida</taxon>
        <taxon>eudicotyledons</taxon>
        <taxon>Gunneridae</taxon>
        <taxon>Pentapetalae</taxon>
        <taxon>asterids</taxon>
        <taxon>campanulids</taxon>
        <taxon>Asterales</taxon>
        <taxon>Asteraceae</taxon>
        <taxon>Asteroideae</taxon>
        <taxon>Anthemideae</taxon>
        <taxon>Anthemidinae</taxon>
        <taxon>Tanacetum</taxon>
    </lineage>
</organism>
<evidence type="ECO:0000313" key="1">
    <source>
        <dbReference type="EMBL" id="GFD09572.1"/>
    </source>
</evidence>
<dbReference type="EMBL" id="BKCJ011246411">
    <property type="protein sequence ID" value="GFD09572.1"/>
    <property type="molecule type" value="Genomic_DNA"/>
</dbReference>
<protein>
    <submittedName>
        <fullName evidence="1">Uncharacterized protein</fullName>
    </submittedName>
</protein>
<accession>A0A699NXN3</accession>
<name>A0A699NXN3_TANCI</name>
<gene>
    <name evidence="1" type="ORF">Tci_881541</name>
</gene>